<dbReference type="GO" id="GO:0019706">
    <property type="term" value="F:protein-cysteine S-palmitoyltransferase activity"/>
    <property type="evidence" value="ECO:0007669"/>
    <property type="project" value="UniProtKB-EC"/>
</dbReference>
<feature type="transmembrane region" description="Helical" evidence="10">
    <location>
        <begin position="156"/>
        <end position="180"/>
    </location>
</feature>
<feature type="transmembrane region" description="Helical" evidence="10">
    <location>
        <begin position="86"/>
        <end position="109"/>
    </location>
</feature>
<evidence type="ECO:0000256" key="7">
    <source>
        <dbReference type="ARBA" id="ARBA00023288"/>
    </source>
</evidence>
<protein>
    <recommendedName>
        <fullName evidence="10">Palmitoyltransferase</fullName>
        <ecNumber evidence="10">2.3.1.225</ecNumber>
    </recommendedName>
</protein>
<keyword evidence="8 10" id="KW-0012">Acyltransferase</keyword>
<keyword evidence="5 10" id="KW-0472">Membrane</keyword>
<dbReference type="Proteomes" id="UP000037460">
    <property type="component" value="Unassembled WGS sequence"/>
</dbReference>
<dbReference type="InterPro" id="IPR039859">
    <property type="entry name" value="PFA4/ZDH16/20/ERF2-like"/>
</dbReference>
<dbReference type="GO" id="GO:0006612">
    <property type="term" value="P:protein targeting to membrane"/>
    <property type="evidence" value="ECO:0007669"/>
    <property type="project" value="TreeGrafter"/>
</dbReference>
<evidence type="ECO:0000256" key="1">
    <source>
        <dbReference type="ARBA" id="ARBA00004127"/>
    </source>
</evidence>
<dbReference type="InterPro" id="IPR001594">
    <property type="entry name" value="Palmitoyltrfase_DHHC"/>
</dbReference>
<evidence type="ECO:0000313" key="14">
    <source>
        <dbReference type="Proteomes" id="UP000037460"/>
    </source>
</evidence>
<evidence type="ECO:0000256" key="4">
    <source>
        <dbReference type="ARBA" id="ARBA00022989"/>
    </source>
</evidence>
<keyword evidence="3 10" id="KW-0812">Transmembrane</keyword>
<reference evidence="14" key="1">
    <citation type="journal article" date="2015" name="PLoS Genet.">
        <title>Genome Sequence and Transcriptome Analyses of Chrysochromulina tobin: Metabolic Tools for Enhanced Algal Fitness in the Prominent Order Prymnesiales (Haptophyceae).</title>
        <authorList>
            <person name="Hovde B.T."/>
            <person name="Deodato C.R."/>
            <person name="Hunsperger H.M."/>
            <person name="Ryken S.A."/>
            <person name="Yost W."/>
            <person name="Jha R.K."/>
            <person name="Patterson J."/>
            <person name="Monnat R.J. Jr."/>
            <person name="Barlow S.B."/>
            <person name="Starkenburg S.R."/>
            <person name="Cattolico R.A."/>
        </authorList>
    </citation>
    <scope>NUCLEOTIDE SEQUENCE</scope>
    <source>
        <strain evidence="14">CCMP291</strain>
    </source>
</reference>
<comment type="catalytic activity">
    <reaction evidence="9 10">
        <text>L-cysteinyl-[protein] + hexadecanoyl-CoA = S-hexadecanoyl-L-cysteinyl-[protein] + CoA</text>
        <dbReference type="Rhea" id="RHEA:36683"/>
        <dbReference type="Rhea" id="RHEA-COMP:10131"/>
        <dbReference type="Rhea" id="RHEA-COMP:11032"/>
        <dbReference type="ChEBI" id="CHEBI:29950"/>
        <dbReference type="ChEBI" id="CHEBI:57287"/>
        <dbReference type="ChEBI" id="CHEBI:57379"/>
        <dbReference type="ChEBI" id="CHEBI:74151"/>
        <dbReference type="EC" id="2.3.1.225"/>
    </reaction>
</comment>
<evidence type="ECO:0000256" key="3">
    <source>
        <dbReference type="ARBA" id="ARBA00022692"/>
    </source>
</evidence>
<comment type="domain">
    <text evidence="10">The DHHC domain is required for palmitoyltransferase activity.</text>
</comment>
<keyword evidence="7" id="KW-0449">Lipoprotein</keyword>
<feature type="compositionally biased region" description="Low complexity" evidence="11">
    <location>
        <begin position="216"/>
        <end position="231"/>
    </location>
</feature>
<keyword evidence="2 10" id="KW-0808">Transferase</keyword>
<accession>A0A0M0K1K3</accession>
<dbReference type="PANTHER" id="PTHR22883">
    <property type="entry name" value="ZINC FINGER DHHC DOMAIN CONTAINING PROTEIN"/>
    <property type="match status" value="1"/>
</dbReference>
<evidence type="ECO:0000256" key="10">
    <source>
        <dbReference type="RuleBase" id="RU079119"/>
    </source>
</evidence>
<dbReference type="GO" id="GO:0005783">
    <property type="term" value="C:endoplasmic reticulum"/>
    <property type="evidence" value="ECO:0007669"/>
    <property type="project" value="TreeGrafter"/>
</dbReference>
<evidence type="ECO:0000256" key="9">
    <source>
        <dbReference type="ARBA" id="ARBA00048048"/>
    </source>
</evidence>
<feature type="region of interest" description="Disordered" evidence="11">
    <location>
        <begin position="193"/>
        <end position="265"/>
    </location>
</feature>
<evidence type="ECO:0000259" key="12">
    <source>
        <dbReference type="Pfam" id="PF01529"/>
    </source>
</evidence>
<dbReference type="OrthoDB" id="4096362at2759"/>
<organism evidence="13 14">
    <name type="scientific">Chrysochromulina tobinii</name>
    <dbReference type="NCBI Taxonomy" id="1460289"/>
    <lineage>
        <taxon>Eukaryota</taxon>
        <taxon>Haptista</taxon>
        <taxon>Haptophyta</taxon>
        <taxon>Prymnesiophyceae</taxon>
        <taxon>Prymnesiales</taxon>
        <taxon>Chrysochromulinaceae</taxon>
        <taxon>Chrysochromulina</taxon>
    </lineage>
</organism>
<dbReference type="GO" id="GO:0005794">
    <property type="term" value="C:Golgi apparatus"/>
    <property type="evidence" value="ECO:0007669"/>
    <property type="project" value="TreeGrafter"/>
</dbReference>
<dbReference type="PANTHER" id="PTHR22883:SF43">
    <property type="entry name" value="PALMITOYLTRANSFERASE APP"/>
    <property type="match status" value="1"/>
</dbReference>
<dbReference type="EC" id="2.3.1.225" evidence="10"/>
<evidence type="ECO:0000256" key="8">
    <source>
        <dbReference type="ARBA" id="ARBA00023315"/>
    </source>
</evidence>
<dbReference type="EMBL" id="JWZX01001772">
    <property type="protein sequence ID" value="KOO32447.1"/>
    <property type="molecule type" value="Genomic_DNA"/>
</dbReference>
<gene>
    <name evidence="13" type="ORF">Ctob_007564</name>
</gene>
<keyword evidence="14" id="KW-1185">Reference proteome</keyword>
<feature type="region of interest" description="Disordered" evidence="11">
    <location>
        <begin position="1"/>
        <end position="23"/>
    </location>
</feature>
<evidence type="ECO:0000313" key="13">
    <source>
        <dbReference type="EMBL" id="KOO32447.1"/>
    </source>
</evidence>
<dbReference type="AlphaFoldDB" id="A0A0M0K1K3"/>
<evidence type="ECO:0000256" key="11">
    <source>
        <dbReference type="SAM" id="MobiDB-lite"/>
    </source>
</evidence>
<feature type="compositionally biased region" description="Acidic residues" evidence="11">
    <location>
        <begin position="244"/>
        <end position="257"/>
    </location>
</feature>
<dbReference type="PROSITE" id="PS50216">
    <property type="entry name" value="DHHC"/>
    <property type="match status" value="1"/>
</dbReference>
<evidence type="ECO:0000256" key="6">
    <source>
        <dbReference type="ARBA" id="ARBA00023139"/>
    </source>
</evidence>
<name>A0A0M0K1K3_9EUKA</name>
<dbReference type="Pfam" id="PF01529">
    <property type="entry name" value="DHHC"/>
    <property type="match status" value="1"/>
</dbReference>
<feature type="domain" description="Palmitoyltransferase DHHC" evidence="12">
    <location>
        <begin position="42"/>
        <end position="190"/>
    </location>
</feature>
<comment type="caution">
    <text evidence="13">The sequence shown here is derived from an EMBL/GenBank/DDBJ whole genome shotgun (WGS) entry which is preliminary data.</text>
</comment>
<keyword evidence="4 10" id="KW-1133">Transmembrane helix</keyword>
<comment type="subcellular location">
    <subcellularLocation>
        <location evidence="1">Endomembrane system</location>
        <topology evidence="1">Multi-pass membrane protein</topology>
    </subcellularLocation>
</comment>
<sequence length="282" mass="30655">MALTCFTDPGKVPRASSEEIHHMSSMPPRAPHMYVVNGVHVTTKFCETCGIQRPPRCTHCRSSDRCIEKWDHYCPWLGTAIGRRNYAFFVIFVWVTATLAAWVGSFAIAHLRTVGTQLRSASPADALSLLSILPVVHAADWPLAVRALAAAPLSGVLAAYGVFVGLALLVLGCFHCYLIWINQTTYEHHQHDAWNEDDEDASRFERERSTPQSERSTALSFTPSSLSFTPPSGEPPPSPKAEAWADEGDEDGDDDGPDALALPPGTGAAIESVSLFLQAPQG</sequence>
<evidence type="ECO:0000256" key="2">
    <source>
        <dbReference type="ARBA" id="ARBA00022679"/>
    </source>
</evidence>
<keyword evidence="6" id="KW-0564">Palmitate</keyword>
<comment type="similarity">
    <text evidence="10">Belongs to the DHHC palmitoyltransferase family.</text>
</comment>
<proteinExistence type="inferred from homology"/>
<evidence type="ECO:0000256" key="5">
    <source>
        <dbReference type="ARBA" id="ARBA00023136"/>
    </source>
</evidence>